<keyword evidence="5 7" id="KW-0378">Hydrolase</keyword>
<dbReference type="InterPro" id="IPR020568">
    <property type="entry name" value="Ribosomal_Su5_D2-typ_SF"/>
</dbReference>
<evidence type="ECO:0000256" key="8">
    <source>
        <dbReference type="NCBIfam" id="TIGR00188"/>
    </source>
</evidence>
<dbReference type="InterPro" id="IPR020539">
    <property type="entry name" value="RNase_P_CS"/>
</dbReference>
<dbReference type="EC" id="3.1.26.5" evidence="7 8"/>
<evidence type="ECO:0000256" key="2">
    <source>
        <dbReference type="ARBA" id="ARBA00022694"/>
    </source>
</evidence>
<comment type="catalytic activity">
    <reaction evidence="7">
        <text>Endonucleolytic cleavage of RNA, removing 5'-extranucleotides from tRNA precursor.</text>
        <dbReference type="EC" id="3.1.26.5"/>
    </reaction>
</comment>
<comment type="function">
    <text evidence="1 7">RNaseP catalyzes the removal of the 5'-leader sequence from pre-tRNA to produce the mature 5'-terminus. It can also cleave other RNA substrates such as 4.5S RNA. The protein component plays an auxiliary but essential role in vivo by binding to the 5'-leader sequence and broadening the substrate specificity of the ribozyme.</text>
</comment>
<comment type="caution">
    <text evidence="9">The sequence shown here is derived from an EMBL/GenBank/DDBJ whole genome shotgun (WGS) entry which is preliminary data.</text>
</comment>
<evidence type="ECO:0000256" key="1">
    <source>
        <dbReference type="ARBA" id="ARBA00002663"/>
    </source>
</evidence>
<dbReference type="PANTHER" id="PTHR33992:SF1">
    <property type="entry name" value="RIBONUCLEASE P PROTEIN COMPONENT"/>
    <property type="match status" value="1"/>
</dbReference>
<comment type="subunit">
    <text evidence="7">Consists of a catalytic RNA component (M1 or rnpB) and a protein subunit.</text>
</comment>
<dbReference type="HAMAP" id="MF_00227">
    <property type="entry name" value="RNase_P"/>
    <property type="match status" value="1"/>
</dbReference>
<evidence type="ECO:0000313" key="10">
    <source>
        <dbReference type="Proteomes" id="UP001418444"/>
    </source>
</evidence>
<dbReference type="Gene3D" id="3.30.230.10">
    <property type="match status" value="1"/>
</dbReference>
<evidence type="ECO:0000256" key="6">
    <source>
        <dbReference type="ARBA" id="ARBA00022884"/>
    </source>
</evidence>
<organism evidence="9 10">
    <name type="scientific">Gordonia caeni</name>
    <dbReference type="NCBI Taxonomy" id="1007097"/>
    <lineage>
        <taxon>Bacteria</taxon>
        <taxon>Bacillati</taxon>
        <taxon>Actinomycetota</taxon>
        <taxon>Actinomycetes</taxon>
        <taxon>Mycobacteriales</taxon>
        <taxon>Gordoniaceae</taxon>
        <taxon>Gordonia</taxon>
    </lineage>
</organism>
<dbReference type="InterPro" id="IPR014721">
    <property type="entry name" value="Ribsml_uS5_D2-typ_fold_subgr"/>
</dbReference>
<dbReference type="SUPFAM" id="SSF54211">
    <property type="entry name" value="Ribosomal protein S5 domain 2-like"/>
    <property type="match status" value="1"/>
</dbReference>
<dbReference type="PANTHER" id="PTHR33992">
    <property type="entry name" value="RIBONUCLEASE P PROTEIN COMPONENT"/>
    <property type="match status" value="1"/>
</dbReference>
<dbReference type="NCBIfam" id="TIGR00188">
    <property type="entry name" value="rnpA"/>
    <property type="match status" value="1"/>
</dbReference>
<keyword evidence="6 7" id="KW-0694">RNA-binding</keyword>
<keyword evidence="3 7" id="KW-0540">Nuclease</keyword>
<dbReference type="Proteomes" id="UP001418444">
    <property type="component" value="Unassembled WGS sequence"/>
</dbReference>
<accession>A0ABP7NLG8</accession>
<evidence type="ECO:0000256" key="4">
    <source>
        <dbReference type="ARBA" id="ARBA00022759"/>
    </source>
</evidence>
<evidence type="ECO:0000313" key="9">
    <source>
        <dbReference type="EMBL" id="GAA3948916.1"/>
    </source>
</evidence>
<dbReference type="RefSeq" id="WP_344779843.1">
    <property type="nucleotide sequence ID" value="NZ_BAAAZW010000001.1"/>
</dbReference>
<sequence length="142" mass="15247">MSADSTRLKRSSDFTRTLDKGVRVSARDLLITVAPLAARWPDPRGVRTDVAAFGGPRLGLIVSKKVGDAVTRHAVARRLRHAFAGSRDVLGTSEAYVVIRARPSSARRTSTELEQQLRQAFGDPKVTAAVESAVAPNGTVAR</sequence>
<keyword evidence="10" id="KW-1185">Reference proteome</keyword>
<dbReference type="Pfam" id="PF00825">
    <property type="entry name" value="Ribonuclease_P"/>
    <property type="match status" value="1"/>
</dbReference>
<dbReference type="PROSITE" id="PS00648">
    <property type="entry name" value="RIBONUCLEASE_P"/>
    <property type="match status" value="1"/>
</dbReference>
<dbReference type="InterPro" id="IPR000100">
    <property type="entry name" value="RNase_P"/>
</dbReference>
<evidence type="ECO:0000256" key="3">
    <source>
        <dbReference type="ARBA" id="ARBA00022722"/>
    </source>
</evidence>
<protein>
    <recommendedName>
        <fullName evidence="7 8">Ribonuclease P protein component</fullName>
        <shortName evidence="7">RNase P protein</shortName>
        <shortName evidence="7">RNaseP protein</shortName>
        <ecNumber evidence="7 8">3.1.26.5</ecNumber>
    </recommendedName>
    <alternativeName>
        <fullName evidence="7">Protein C5</fullName>
    </alternativeName>
</protein>
<reference evidence="10" key="1">
    <citation type="journal article" date="2019" name="Int. J. Syst. Evol. Microbiol.">
        <title>The Global Catalogue of Microorganisms (GCM) 10K type strain sequencing project: providing services to taxonomists for standard genome sequencing and annotation.</title>
        <authorList>
            <consortium name="The Broad Institute Genomics Platform"/>
            <consortium name="The Broad Institute Genome Sequencing Center for Infectious Disease"/>
            <person name="Wu L."/>
            <person name="Ma J."/>
        </authorList>
    </citation>
    <scope>NUCLEOTIDE SEQUENCE [LARGE SCALE GENOMIC DNA]</scope>
    <source>
        <strain evidence="10">JCM 16923</strain>
    </source>
</reference>
<dbReference type="EMBL" id="BAAAZW010000001">
    <property type="protein sequence ID" value="GAA3948916.1"/>
    <property type="molecule type" value="Genomic_DNA"/>
</dbReference>
<keyword evidence="4 7" id="KW-0255">Endonuclease</keyword>
<comment type="similarity">
    <text evidence="7">Belongs to the RnpA family.</text>
</comment>
<gene>
    <name evidence="7 9" type="primary">rnpA</name>
    <name evidence="9" type="ORF">GCM10022231_02880</name>
</gene>
<keyword evidence="2 7" id="KW-0819">tRNA processing</keyword>
<evidence type="ECO:0000256" key="7">
    <source>
        <dbReference type="HAMAP-Rule" id="MF_00227"/>
    </source>
</evidence>
<proteinExistence type="inferred from homology"/>
<evidence type="ECO:0000256" key="5">
    <source>
        <dbReference type="ARBA" id="ARBA00022801"/>
    </source>
</evidence>
<name>A0ABP7NLG8_9ACTN</name>